<protein>
    <submittedName>
        <fullName evidence="1">Uncharacterized protein</fullName>
    </submittedName>
</protein>
<evidence type="ECO:0000313" key="2">
    <source>
        <dbReference type="Proteomes" id="UP001177021"/>
    </source>
</evidence>
<comment type="caution">
    <text evidence="1">The sequence shown here is derived from an EMBL/GenBank/DDBJ whole genome shotgun (WGS) entry which is preliminary data.</text>
</comment>
<dbReference type="Proteomes" id="UP001177021">
    <property type="component" value="Unassembled WGS sequence"/>
</dbReference>
<sequence>MQRRDEVELIEKIVKYLSSKLNVMYQSELTDLVGIEQRIADLELLLCLDSTVDVLVVGIWGMGGIGKTTLAAAVYNRLCFEYEGCCFMANITEESEKHGMIYLKNKILSILLNENDLHIGTPNGVPPYVKRRLVRKKVLLVLDDINDLEHLENLVGGLDWFGSGSRIIVTTRDKQVLGKRVNCIYEAKALESDDAIKLFITNAFKNGCLDMEWIELSRRVIHYANGNPLVLKVLGSFLYDKSKLEWESQLQKLKKMPHAKIQNVLRLSYDRLDREEKNIFLYIACLLKGYEVQQIIALLDACGFSTIIGLKVLKDKALIIEAKGAGKSMVLMHDLIQEMGWEIVREECIEDPGKRSRLWDPNDVHQVLTNNTGTKAVKSITLNVSKFDELQLSPQVFGRMQQLKFLKFTQHYGDEKILYLPQGLESLPNDLLLFQWNIQHLKKMDLSYSKYLLELPDFSKASNLEEIELYGCKSLLNVHPSILRLNKLVRLNLFYCKALTSLRSDTHLRSLRDLFLGGCSKLKEFSVTSENMKDLTLTSTAINELPSSIGSLKKLESLSLDFCKSLINLPNEITDLRSLRALYIHGCTQLDASNLHILISGLASLETLKLEECRNLFEIPDNISFLSSLRELLLKETDIEIFPASIKHLSKLEKLDIKGCRRLHYLPELPPSLKEFYATNCSSLETVMFNWNAADLLQHQAYKLYTRFENCVSLNELSLRAIEVNAQVNMKKLVYKHLSTLGSKFLDGPVDVIYPGSKVPEWFMHRTTQASVTVDFSSAPNSKFVGFIFCVIAGQLPSDDKNFIGCDCYLETGNGERIALGNMDTWTSIHSPEFFSDHVFIWYDEMCCLQNSEPKKENVEELMANYNPKVSFEFFAQSGNTWEKRESSMIRGCGVCPIYDTEYFDFIKQMELELEFTLQSIANERLVQCSDKKETLDPKQPCKKFFSHVQTGIWKSATQGLKDILL</sequence>
<reference evidence="1" key="1">
    <citation type="submission" date="2023-10" db="EMBL/GenBank/DDBJ databases">
        <authorList>
            <person name="Rodriguez Cubillos JULIANA M."/>
            <person name="De Vega J."/>
        </authorList>
    </citation>
    <scope>NUCLEOTIDE SEQUENCE</scope>
</reference>
<organism evidence="1 2">
    <name type="scientific">Trifolium pratense</name>
    <name type="common">Red clover</name>
    <dbReference type="NCBI Taxonomy" id="57577"/>
    <lineage>
        <taxon>Eukaryota</taxon>
        <taxon>Viridiplantae</taxon>
        <taxon>Streptophyta</taxon>
        <taxon>Embryophyta</taxon>
        <taxon>Tracheophyta</taxon>
        <taxon>Spermatophyta</taxon>
        <taxon>Magnoliopsida</taxon>
        <taxon>eudicotyledons</taxon>
        <taxon>Gunneridae</taxon>
        <taxon>Pentapetalae</taxon>
        <taxon>rosids</taxon>
        <taxon>fabids</taxon>
        <taxon>Fabales</taxon>
        <taxon>Fabaceae</taxon>
        <taxon>Papilionoideae</taxon>
        <taxon>50 kb inversion clade</taxon>
        <taxon>NPAAA clade</taxon>
        <taxon>Hologalegina</taxon>
        <taxon>IRL clade</taxon>
        <taxon>Trifolieae</taxon>
        <taxon>Trifolium</taxon>
    </lineage>
</organism>
<keyword evidence="2" id="KW-1185">Reference proteome</keyword>
<dbReference type="EMBL" id="CASHSV030000311">
    <property type="protein sequence ID" value="CAJ2661092.1"/>
    <property type="molecule type" value="Genomic_DNA"/>
</dbReference>
<proteinExistence type="predicted"/>
<gene>
    <name evidence="1" type="ORF">MILVUS5_LOCUS26882</name>
</gene>
<name>A0ACB0KXM5_TRIPR</name>
<accession>A0ACB0KXM5</accession>
<evidence type="ECO:0000313" key="1">
    <source>
        <dbReference type="EMBL" id="CAJ2661092.1"/>
    </source>
</evidence>